<dbReference type="AlphaFoldDB" id="A0A554RNY9"/>
<keyword evidence="4" id="KW-1185">Reference proteome</keyword>
<dbReference type="SUPFAM" id="SSF51735">
    <property type="entry name" value="NAD(P)-binding Rossmann-fold domains"/>
    <property type="match status" value="1"/>
</dbReference>
<organism evidence="3 4">
    <name type="scientific">Aeromicrobium piscarium</name>
    <dbReference type="NCBI Taxonomy" id="2590901"/>
    <lineage>
        <taxon>Bacteria</taxon>
        <taxon>Bacillati</taxon>
        <taxon>Actinomycetota</taxon>
        <taxon>Actinomycetes</taxon>
        <taxon>Propionibacteriales</taxon>
        <taxon>Nocardioidaceae</taxon>
        <taxon>Aeromicrobium</taxon>
    </lineage>
</organism>
<dbReference type="CDD" id="cd05233">
    <property type="entry name" value="SDR_c"/>
    <property type="match status" value="1"/>
</dbReference>
<dbReference type="GO" id="GO:0016616">
    <property type="term" value="F:oxidoreductase activity, acting on the CH-OH group of donors, NAD or NADP as acceptor"/>
    <property type="evidence" value="ECO:0007669"/>
    <property type="project" value="TreeGrafter"/>
</dbReference>
<dbReference type="InterPro" id="IPR002347">
    <property type="entry name" value="SDR_fam"/>
</dbReference>
<evidence type="ECO:0000313" key="3">
    <source>
        <dbReference type="EMBL" id="TSD55829.1"/>
    </source>
</evidence>
<dbReference type="PANTHER" id="PTHR42760">
    <property type="entry name" value="SHORT-CHAIN DEHYDROGENASES/REDUCTASES FAMILY MEMBER"/>
    <property type="match status" value="1"/>
</dbReference>
<accession>A0A554RNY9</accession>
<protein>
    <submittedName>
        <fullName evidence="3">3-oxoacyl-ACP reductase FabG</fullName>
    </submittedName>
</protein>
<proteinExistence type="inferred from homology"/>
<evidence type="ECO:0000313" key="4">
    <source>
        <dbReference type="Proteomes" id="UP000316988"/>
    </source>
</evidence>
<keyword evidence="2" id="KW-0560">Oxidoreductase</keyword>
<dbReference type="Gene3D" id="3.40.50.720">
    <property type="entry name" value="NAD(P)-binding Rossmann-like Domain"/>
    <property type="match status" value="1"/>
</dbReference>
<dbReference type="PRINTS" id="PR00081">
    <property type="entry name" value="GDHRDH"/>
</dbReference>
<dbReference type="PRINTS" id="PR00080">
    <property type="entry name" value="SDRFAMILY"/>
</dbReference>
<dbReference type="EMBL" id="VLNT01000020">
    <property type="protein sequence ID" value="TSD55829.1"/>
    <property type="molecule type" value="Genomic_DNA"/>
</dbReference>
<gene>
    <name evidence="3" type="ORF">FNM00_16350</name>
</gene>
<evidence type="ECO:0000256" key="2">
    <source>
        <dbReference type="ARBA" id="ARBA00023002"/>
    </source>
</evidence>
<dbReference type="Pfam" id="PF13561">
    <property type="entry name" value="adh_short_C2"/>
    <property type="match status" value="1"/>
</dbReference>
<comment type="similarity">
    <text evidence="1">Belongs to the short-chain dehydrogenases/reductases (SDR) family.</text>
</comment>
<comment type="caution">
    <text evidence="3">The sequence shown here is derived from an EMBL/GenBank/DDBJ whole genome shotgun (WGS) entry which is preliminary data.</text>
</comment>
<dbReference type="RefSeq" id="WP_143914610.1">
    <property type="nucleotide sequence ID" value="NZ_VLNT01000020.1"/>
</dbReference>
<name>A0A554RNY9_9ACTN</name>
<dbReference type="PANTHER" id="PTHR42760:SF115">
    <property type="entry name" value="3-OXOACYL-[ACYL-CARRIER-PROTEIN] REDUCTASE FABG"/>
    <property type="match status" value="1"/>
</dbReference>
<dbReference type="OrthoDB" id="286404at2"/>
<dbReference type="Proteomes" id="UP000316988">
    <property type="component" value="Unassembled WGS sequence"/>
</dbReference>
<reference evidence="3 4" key="1">
    <citation type="submission" date="2019-07" db="EMBL/GenBank/DDBJ databases">
        <authorList>
            <person name="Zhao L.H."/>
        </authorList>
    </citation>
    <scope>NUCLEOTIDE SEQUENCE [LARGE SCALE GENOMIC DNA]</scope>
    <source>
        <strain evidence="3 4">Co35</strain>
    </source>
</reference>
<dbReference type="InterPro" id="IPR036291">
    <property type="entry name" value="NAD(P)-bd_dom_sf"/>
</dbReference>
<evidence type="ECO:0000256" key="1">
    <source>
        <dbReference type="ARBA" id="ARBA00006484"/>
    </source>
</evidence>
<dbReference type="FunFam" id="3.40.50.720:FF:000084">
    <property type="entry name" value="Short-chain dehydrogenase reductase"/>
    <property type="match status" value="1"/>
</dbReference>
<sequence length="247" mass="25952">MSETPLYVVTGAGRGLGLAIAERLGRDGARIVVAELRSEVAEQGLAHLAGLGIEAHRVDTDVADADSVSALGEAVRALGGAHGLVNNAALADGVGGLPFHQIPEDAFSRVLDVNVRGTWLVSRALYSQIAQHRGAIVNLASDAALYGSPRLAHYIASKGAIISMTRAMARDAGPDEVRVNAVAPGLTRVEATETVPDERYDLYRTGRALDRDQTPEDMSGAVAFLLSDDARYVTGQTLVVDGGFVMH</sequence>